<evidence type="ECO:0000256" key="1">
    <source>
        <dbReference type="SAM" id="MobiDB-lite"/>
    </source>
</evidence>
<feature type="region of interest" description="Disordered" evidence="1">
    <location>
        <begin position="1"/>
        <end position="26"/>
    </location>
</feature>
<evidence type="ECO:0008006" key="3">
    <source>
        <dbReference type="Google" id="ProtNLM"/>
    </source>
</evidence>
<evidence type="ECO:0000313" key="2">
    <source>
        <dbReference type="EMBL" id="EDF6616193.1"/>
    </source>
</evidence>
<dbReference type="InterPro" id="IPR009444">
    <property type="entry name" value="Conjugal_tfr_TraD_a-type"/>
</dbReference>
<sequence>MRSSTLSRLSFATARRSPVARTRQQLARAEMALSRTREQLRKEDTRHKIELGGLVVKAGLGDEDRAVILGALTEAMNALQGPNGPAERRRLQEIGSRVFTTGE</sequence>
<gene>
    <name evidence="2" type="ORF">B1B77_23380</name>
</gene>
<proteinExistence type="predicted"/>
<protein>
    <recommendedName>
        <fullName evidence="3">Conjugal transfer protein TraD</fullName>
    </recommendedName>
</protein>
<organism evidence="2">
    <name type="scientific">Salmonella newport</name>
    <dbReference type="NCBI Taxonomy" id="108619"/>
    <lineage>
        <taxon>Bacteria</taxon>
        <taxon>Pseudomonadati</taxon>
        <taxon>Pseudomonadota</taxon>
        <taxon>Gammaproteobacteria</taxon>
        <taxon>Enterobacterales</taxon>
        <taxon>Enterobacteriaceae</taxon>
        <taxon>Salmonella</taxon>
    </lineage>
</organism>
<comment type="caution">
    <text evidence="2">The sequence shown here is derived from an EMBL/GenBank/DDBJ whole genome shotgun (WGS) entry which is preliminary data.</text>
</comment>
<name>A0A628ZC34_SALNE</name>
<accession>A0A628ZC34</accession>
<dbReference type="AlphaFoldDB" id="A0A628ZC34"/>
<reference evidence="2" key="1">
    <citation type="submission" date="2018-07" db="EMBL/GenBank/DDBJ databases">
        <authorList>
            <consortium name="PulseNet: The National Subtyping Network for Foodborne Disease Surveillance"/>
            <person name="Tarr C.L."/>
            <person name="Trees E."/>
            <person name="Katz L.S."/>
            <person name="Carleton-Romer H.A."/>
            <person name="Stroika S."/>
            <person name="Kucerova Z."/>
            <person name="Roache K.F."/>
            <person name="Sabol A.L."/>
            <person name="Besser J."/>
            <person name="Gerner-Smidt P."/>
        </authorList>
    </citation>
    <scope>NUCLEOTIDE SEQUENCE</scope>
    <source>
        <strain evidence="2">PNUSAS007861</strain>
    </source>
</reference>
<dbReference type="Pfam" id="PF06412">
    <property type="entry name" value="TraD"/>
    <property type="match status" value="1"/>
</dbReference>
<dbReference type="EMBL" id="AAMBNR010000020">
    <property type="protein sequence ID" value="EDF6616193.1"/>
    <property type="molecule type" value="Genomic_DNA"/>
</dbReference>
<feature type="compositionally biased region" description="Polar residues" evidence="1">
    <location>
        <begin position="1"/>
        <end position="10"/>
    </location>
</feature>